<reference evidence="3 4" key="1">
    <citation type="submission" date="2019-03" db="EMBL/GenBank/DDBJ databases">
        <title>Dyadobacter AR-3-6 sp. nov., isolated from arctic soil.</title>
        <authorList>
            <person name="Chaudhary D.K."/>
        </authorList>
    </citation>
    <scope>NUCLEOTIDE SEQUENCE [LARGE SCALE GENOMIC DNA]</scope>
    <source>
        <strain evidence="3 4">AR-3-6</strain>
    </source>
</reference>
<dbReference type="GO" id="GO:0016787">
    <property type="term" value="F:hydrolase activity"/>
    <property type="evidence" value="ECO:0007669"/>
    <property type="project" value="UniProtKB-KW"/>
</dbReference>
<dbReference type="PANTHER" id="PTHR48081:SF33">
    <property type="entry name" value="KYNURENINE FORMAMIDASE"/>
    <property type="match status" value="1"/>
</dbReference>
<dbReference type="InterPro" id="IPR050300">
    <property type="entry name" value="GDXG_lipolytic_enzyme"/>
</dbReference>
<feature type="domain" description="BD-FAE-like" evidence="2">
    <location>
        <begin position="48"/>
        <end position="227"/>
    </location>
</feature>
<gene>
    <name evidence="3" type="ORF">E0F88_23585</name>
</gene>
<accession>A0A4R5DJL3</accession>
<dbReference type="PANTHER" id="PTHR48081">
    <property type="entry name" value="AB HYDROLASE SUPERFAMILY PROTEIN C4A8.06C"/>
    <property type="match status" value="1"/>
</dbReference>
<keyword evidence="4" id="KW-1185">Reference proteome</keyword>
<proteinExistence type="predicted"/>
<organism evidence="3 4">
    <name type="scientific">Dyadobacter psychrotolerans</name>
    <dbReference type="NCBI Taxonomy" id="2541721"/>
    <lineage>
        <taxon>Bacteria</taxon>
        <taxon>Pseudomonadati</taxon>
        <taxon>Bacteroidota</taxon>
        <taxon>Cytophagia</taxon>
        <taxon>Cytophagales</taxon>
        <taxon>Spirosomataceae</taxon>
        <taxon>Dyadobacter</taxon>
    </lineage>
</organism>
<dbReference type="SUPFAM" id="SSF53474">
    <property type="entry name" value="alpha/beta-Hydrolases"/>
    <property type="match status" value="1"/>
</dbReference>
<name>A0A4R5DJL3_9BACT</name>
<dbReference type="Proteomes" id="UP000294850">
    <property type="component" value="Unassembled WGS sequence"/>
</dbReference>
<dbReference type="Gene3D" id="3.40.50.1820">
    <property type="entry name" value="alpha/beta hydrolase"/>
    <property type="match status" value="1"/>
</dbReference>
<sequence>MRITFLILSIIIGAILLTLSGCSLKRINRTKDLVYTEAGKIVETDQQLSIFAPGKSKTPDDVLVFIHGGNWNSGKKSQYNIIGSHWAKKGVVYVIIDYPLSPAADYREMAMASAISVKWVKENISRYGGNPERIFVSGHSAGGHLAALISTDDQYFEQLGIKNPIAGTVLIDAAGLDMYGYLMEEKFAKGHTYLKTFTDDPKTWKEATPLYHLHKNMPPMLIYRGGKTYESILESNEKFIKALQDYAPGTPYHIQEKKKHIPMITQFFNPWNDRYDEIIEFMGKVDERKNSSESDIVKKN</sequence>
<dbReference type="PROSITE" id="PS51257">
    <property type="entry name" value="PROKAR_LIPOPROTEIN"/>
    <property type="match status" value="1"/>
</dbReference>
<dbReference type="InterPro" id="IPR029058">
    <property type="entry name" value="AB_hydrolase_fold"/>
</dbReference>
<evidence type="ECO:0000313" key="3">
    <source>
        <dbReference type="EMBL" id="TDE12151.1"/>
    </source>
</evidence>
<dbReference type="Pfam" id="PF20434">
    <property type="entry name" value="BD-FAE"/>
    <property type="match status" value="1"/>
</dbReference>
<comment type="caution">
    <text evidence="3">The sequence shown here is derived from an EMBL/GenBank/DDBJ whole genome shotgun (WGS) entry which is preliminary data.</text>
</comment>
<dbReference type="EMBL" id="SMFL01000010">
    <property type="protein sequence ID" value="TDE12151.1"/>
    <property type="molecule type" value="Genomic_DNA"/>
</dbReference>
<dbReference type="AlphaFoldDB" id="A0A4R5DJL3"/>
<protein>
    <submittedName>
        <fullName evidence="3">Alpha/beta hydrolase</fullName>
    </submittedName>
</protein>
<evidence type="ECO:0000259" key="2">
    <source>
        <dbReference type="Pfam" id="PF20434"/>
    </source>
</evidence>
<evidence type="ECO:0000256" key="1">
    <source>
        <dbReference type="ARBA" id="ARBA00022801"/>
    </source>
</evidence>
<dbReference type="InterPro" id="IPR049492">
    <property type="entry name" value="BD-FAE-like_dom"/>
</dbReference>
<dbReference type="OrthoDB" id="9777975at2"/>
<evidence type="ECO:0000313" key="4">
    <source>
        <dbReference type="Proteomes" id="UP000294850"/>
    </source>
</evidence>
<keyword evidence="1 3" id="KW-0378">Hydrolase</keyword>